<gene>
    <name evidence="1" type="ORF">IR015_08005</name>
</gene>
<dbReference type="AlphaFoldDB" id="A0AAW4BUM0"/>
<sequence length="263" mass="29953">MKPYNIKYGTIKLGTLHEYRETEIKHIADSEEGYLKFHLKLDGTVQLSSKWFNTIAAGCMHLGNEEGVRFPGRTSARFKKVDATHNPDNTITLIDSEAVIEREAFNGFVFCMSQVRRTRDCVDIFPEYDDYWFITEASAQRFGFLLGAILREVIVAGRAAGNHLVPESMPIDDFSVNLEMGLVQYVPRDIHVTDASKYKLDDFIQNMLSIAFTKPPIPFAKEREFRFNYTIVSGGKIVEPLVRFVILDSTPLQNFVLHVSTES</sequence>
<evidence type="ECO:0000313" key="2">
    <source>
        <dbReference type="Proteomes" id="UP000639504"/>
    </source>
</evidence>
<dbReference type="RefSeq" id="WP_196182673.1">
    <property type="nucleotide sequence ID" value="NZ_JADLJW010000019.1"/>
</dbReference>
<accession>A0AAW4BUM0</accession>
<reference evidence="1" key="1">
    <citation type="submission" date="2020-10" db="EMBL/GenBank/DDBJ databases">
        <title>Genome sequences of Pseudomonas isolates.</title>
        <authorList>
            <person name="Wessels L."/>
            <person name="Reich F."/>
            <person name="Hammerl J."/>
        </authorList>
    </citation>
    <scope>NUCLEOTIDE SEQUENCE</scope>
    <source>
        <strain evidence="1">20-MO00640-0</strain>
    </source>
</reference>
<dbReference type="Proteomes" id="UP000639504">
    <property type="component" value="Unassembled WGS sequence"/>
</dbReference>
<organism evidence="1 2">
    <name type="scientific">Pseudomonas putida</name>
    <name type="common">Arthrobacter siderocapsulatus</name>
    <dbReference type="NCBI Taxonomy" id="303"/>
    <lineage>
        <taxon>Bacteria</taxon>
        <taxon>Pseudomonadati</taxon>
        <taxon>Pseudomonadota</taxon>
        <taxon>Gammaproteobacteria</taxon>
        <taxon>Pseudomonadales</taxon>
        <taxon>Pseudomonadaceae</taxon>
        <taxon>Pseudomonas</taxon>
    </lineage>
</organism>
<comment type="caution">
    <text evidence="1">The sequence shown here is derived from an EMBL/GenBank/DDBJ whole genome shotgun (WGS) entry which is preliminary data.</text>
</comment>
<dbReference type="EMBL" id="JADLKB010000006">
    <property type="protein sequence ID" value="MBF8735353.1"/>
    <property type="molecule type" value="Genomic_DNA"/>
</dbReference>
<proteinExistence type="predicted"/>
<evidence type="ECO:0000313" key="1">
    <source>
        <dbReference type="EMBL" id="MBF8735353.1"/>
    </source>
</evidence>
<protein>
    <submittedName>
        <fullName evidence="1">Uncharacterized protein</fullName>
    </submittedName>
</protein>
<name>A0AAW4BUM0_PSEPU</name>